<evidence type="ECO:0000313" key="2">
    <source>
        <dbReference type="Proteomes" id="UP000284706"/>
    </source>
</evidence>
<dbReference type="EMBL" id="NHYE01000789">
    <property type="protein sequence ID" value="PPR03017.1"/>
    <property type="molecule type" value="Genomic_DNA"/>
</dbReference>
<gene>
    <name evidence="1" type="ORF">CVT26_004544</name>
</gene>
<sequence length="113" mass="12359">MYYPASASTVTSFVTPAHYPVSRSYYPTAPMSAVLPGQHYYPSMHAAPMAYPATAAPVMVGQPAYGAMPYYGQGQGPAVSWDTSEHPTLGDLKVDEDEDDNNFAFKNCYFVFQ</sequence>
<comment type="caution">
    <text evidence="1">The sequence shown here is derived from an EMBL/GenBank/DDBJ whole genome shotgun (WGS) entry which is preliminary data.</text>
</comment>
<keyword evidence="2" id="KW-1185">Reference proteome</keyword>
<proteinExistence type="predicted"/>
<protein>
    <submittedName>
        <fullName evidence="1">Uncharacterized protein</fullName>
    </submittedName>
</protein>
<dbReference type="Proteomes" id="UP000284706">
    <property type="component" value="Unassembled WGS sequence"/>
</dbReference>
<accession>A0A409YJ31</accession>
<dbReference type="OrthoDB" id="3023920at2759"/>
<dbReference type="AlphaFoldDB" id="A0A409YJ31"/>
<organism evidence="1 2">
    <name type="scientific">Gymnopilus dilepis</name>
    <dbReference type="NCBI Taxonomy" id="231916"/>
    <lineage>
        <taxon>Eukaryota</taxon>
        <taxon>Fungi</taxon>
        <taxon>Dikarya</taxon>
        <taxon>Basidiomycota</taxon>
        <taxon>Agaricomycotina</taxon>
        <taxon>Agaricomycetes</taxon>
        <taxon>Agaricomycetidae</taxon>
        <taxon>Agaricales</taxon>
        <taxon>Agaricineae</taxon>
        <taxon>Hymenogastraceae</taxon>
        <taxon>Gymnopilus</taxon>
    </lineage>
</organism>
<dbReference type="InParanoid" id="A0A409YJ31"/>
<evidence type="ECO:0000313" key="1">
    <source>
        <dbReference type="EMBL" id="PPR03017.1"/>
    </source>
</evidence>
<name>A0A409YJ31_9AGAR</name>
<reference evidence="1 2" key="1">
    <citation type="journal article" date="2018" name="Evol. Lett.">
        <title>Horizontal gene cluster transfer increased hallucinogenic mushroom diversity.</title>
        <authorList>
            <person name="Reynolds H.T."/>
            <person name="Vijayakumar V."/>
            <person name="Gluck-Thaler E."/>
            <person name="Korotkin H.B."/>
            <person name="Matheny P.B."/>
            <person name="Slot J.C."/>
        </authorList>
    </citation>
    <scope>NUCLEOTIDE SEQUENCE [LARGE SCALE GENOMIC DNA]</scope>
    <source>
        <strain evidence="1 2">SRW20</strain>
    </source>
</reference>